<dbReference type="InterPro" id="IPR000477">
    <property type="entry name" value="RT_dom"/>
</dbReference>
<dbReference type="InterPro" id="IPR005135">
    <property type="entry name" value="Endo/exonuclease/phosphatase"/>
</dbReference>
<dbReference type="Pfam" id="PF03372">
    <property type="entry name" value="Exo_endo_phos"/>
    <property type="match status" value="1"/>
</dbReference>
<feature type="domain" description="Reverse transcriptase" evidence="1">
    <location>
        <begin position="526"/>
        <end position="817"/>
    </location>
</feature>
<dbReference type="CDD" id="cd01650">
    <property type="entry name" value="RT_nLTR_like"/>
    <property type="match status" value="1"/>
</dbReference>
<dbReference type="Pfam" id="PF00078">
    <property type="entry name" value="RVT_1"/>
    <property type="match status" value="1"/>
</dbReference>
<dbReference type="Proteomes" id="UP000298390">
    <property type="component" value="Unassembled WGS sequence"/>
</dbReference>
<dbReference type="Gene3D" id="3.60.10.10">
    <property type="entry name" value="Endonuclease/exonuclease/phosphatase"/>
    <property type="match status" value="1"/>
</dbReference>
<proteinExistence type="predicted"/>
<dbReference type="SUPFAM" id="SSF56219">
    <property type="entry name" value="DNase I-like"/>
    <property type="match status" value="1"/>
</dbReference>
<dbReference type="STRING" id="34475.A0A4Y9XVE7"/>
<organism evidence="2 3">
    <name type="scientific">Rhodofomes roseus</name>
    <dbReference type="NCBI Taxonomy" id="34475"/>
    <lineage>
        <taxon>Eukaryota</taxon>
        <taxon>Fungi</taxon>
        <taxon>Dikarya</taxon>
        <taxon>Basidiomycota</taxon>
        <taxon>Agaricomycotina</taxon>
        <taxon>Agaricomycetes</taxon>
        <taxon>Polyporales</taxon>
        <taxon>Rhodofomes</taxon>
    </lineage>
</organism>
<reference evidence="2 3" key="1">
    <citation type="submission" date="2019-01" db="EMBL/GenBank/DDBJ databases">
        <title>Genome sequencing of the rare red list fungi Fomitopsis rosea.</title>
        <authorList>
            <person name="Buettner E."/>
            <person name="Kellner H."/>
        </authorList>
    </citation>
    <scope>NUCLEOTIDE SEQUENCE [LARGE SCALE GENOMIC DNA]</scope>
    <source>
        <strain evidence="2 3">DSM 105464</strain>
    </source>
</reference>
<dbReference type="InterPro" id="IPR036691">
    <property type="entry name" value="Endo/exonu/phosph_ase_sf"/>
</dbReference>
<evidence type="ECO:0000313" key="3">
    <source>
        <dbReference type="Proteomes" id="UP000298390"/>
    </source>
</evidence>
<name>A0A4Y9XVE7_9APHY</name>
<protein>
    <recommendedName>
        <fullName evidence="1">Reverse transcriptase domain-containing protein</fullName>
    </recommendedName>
</protein>
<dbReference type="EMBL" id="SEKV01000838">
    <property type="protein sequence ID" value="TFY53337.1"/>
    <property type="molecule type" value="Genomic_DNA"/>
</dbReference>
<accession>A0A4Y9XVE7</accession>
<dbReference type="PROSITE" id="PS50878">
    <property type="entry name" value="RT_POL"/>
    <property type="match status" value="1"/>
</dbReference>
<dbReference type="GO" id="GO:0003824">
    <property type="term" value="F:catalytic activity"/>
    <property type="evidence" value="ECO:0007669"/>
    <property type="project" value="InterPro"/>
</dbReference>
<sequence length="1617" mass="180601">MRSGQRGGSKWNEINQLLREQGIGVLAVQESHLDDAATKEVHDLYGRRLLLHNSPGPNATTAQGVCFVLNRELVDTKDLQVKEIIPGRAIFVKMKWHAGATLSLLNVYAPNPTGENAAFWRTLSSKLEDGSLPPPEVVLGDFNLVEEAIDRLPTREDPANAVNDLQNFIKAARVLDGWRLSEATTKDYTYPQRGGPSCSRLDRIYANSALMSRSLLWELRTTGVQTDHRLAVTRLTAAEAPFIGKGRWTLPLQLLSDSVFLNDAIRIGETKWTAAKAITGDSRTDTNNPQTLFKEFKDELRTKARNRMRTKVPRLKAAITAVSDMIRTVSAQTGFQEDPEKQREVGILRDRLRSLERSRHGQVQASTTARYVLNAECPSKYWSAVNRDKKPRDLFYSLRVPDASPPTYVSRSDKMAELARNYHDGLQREGDPRDEEILARERSIASSLESITARLPEEEVSGLSANFTRIEIEDSLKKAGPGKAAGLDGLPYELWLSLNEQWERSTSKAKHRFDCLNFMSLMYDDINRYGVSELTGFAEGWMCPLYKKKDRRDIANYRPITLLNSDYKVYTRMHATRIGRLVHNIVHPDQAGFIPGRKITDQTQTCRVMIDYAEAIEDNGMIVALDQEKAYDKIRHDYLWKVLERFGFPKKVIDRLRSLYEHASTIVILNGESSTPFRIVRGVRQGDPLSCLLFDMAIEPLACALRRSCLIGFRIPGTLGKLVANLFADDTSAFLCARDSWSGLWLVLDEWCLASGARFNGGKTEVVPIGSVEYRASVIATRCIDPLKPNERIPESVHIALDGEAVRVLGAWIGNGVDQVAVWAPALAKVDAFLERWSKCRPSLTGKKHIVQMGPGGITQYLTTVQGMPAQVEDALTTTIRTFVWDGAKTAPVAMEMLTRPVSEGGLGLLDIRARNEAIELMWTKRYLTLTDDRPRWAFAVDVLIGLAVSKDAGAIRKSAQLNTFLQSWSPAVHAASKLPPYIKRMIRVAKKYSVSFAALKLGTAMKNTLPIWYHLGANKRLRKLNNSKISDCLRDRHGVSYVADLLPLTQRGCLRAAGALSNDFVPSQCGCKECAADELRGCKHPLACCRAAATLLEQVLPKWHPEMDRTPDGLTLTTKRHEANAKTLEEAEGDMIFDPSLTNRGPIMEAFRVFVDPSVHNEPPAIRARPGRVILEEAITVYIVGPTGRKLLPRDAEPMPLDMGLVHYPQDVARSALVRPGSPREDALFPMGEVTAALKAVVDTPRDVPLTLALSSMTLAKQLVTKLSSWEDRGWIGVQGSLLFRALVNQLRQRCAPTTLHKVAGREEFEVRNGASDLAKTRYLEGRATVVAPLVNKRFDLSGAKLASLTQAIAYRGVLNKRGAAERPRTTNQVQRTLDHVGRPGDPAPPAQILWTSLRNKDIHRRIVDFLWKGLHDALKIGNFWTHIPGYEDRAECRKCGTRESLAHIIAECGQPGQGLIWAMTGALWRKKAKAWTKPSVDDVLAAGLGRYSRPENSKPKEDLARLWRIVVPEAAYLIWKLRCERVIEHADDPDWAHSNREIARRWYAAINRRLQLDLIATRRSFGILAKSELLVMATWTGTIGDEQGLIENWTKLPRVLVGIDPGFCQVAVDPG</sequence>
<evidence type="ECO:0000313" key="2">
    <source>
        <dbReference type="EMBL" id="TFY53337.1"/>
    </source>
</evidence>
<dbReference type="PANTHER" id="PTHR19446">
    <property type="entry name" value="REVERSE TRANSCRIPTASES"/>
    <property type="match status" value="1"/>
</dbReference>
<gene>
    <name evidence="2" type="ORF">EVJ58_g9508</name>
</gene>
<comment type="caution">
    <text evidence="2">The sequence shown here is derived from an EMBL/GenBank/DDBJ whole genome shotgun (WGS) entry which is preliminary data.</text>
</comment>
<evidence type="ECO:0000259" key="1">
    <source>
        <dbReference type="PROSITE" id="PS50878"/>
    </source>
</evidence>